<reference evidence="1" key="2">
    <citation type="journal article" date="2015" name="Fish Shellfish Immunol.">
        <title>Early steps in the European eel (Anguilla anguilla)-Vibrio vulnificus interaction in the gills: Role of the RtxA13 toxin.</title>
        <authorList>
            <person name="Callol A."/>
            <person name="Pajuelo D."/>
            <person name="Ebbesson L."/>
            <person name="Teles M."/>
            <person name="MacKenzie S."/>
            <person name="Amaro C."/>
        </authorList>
    </citation>
    <scope>NUCLEOTIDE SEQUENCE</scope>
</reference>
<reference evidence="1" key="1">
    <citation type="submission" date="2014-11" db="EMBL/GenBank/DDBJ databases">
        <authorList>
            <person name="Amaro Gonzalez C."/>
        </authorList>
    </citation>
    <scope>NUCLEOTIDE SEQUENCE</scope>
</reference>
<name>A0A0E9RT32_ANGAN</name>
<protein>
    <submittedName>
        <fullName evidence="1">Uncharacterized protein</fullName>
    </submittedName>
</protein>
<sequence>MIGLQAPCLNLVHYRGLLIRSDPRMCSYTEAGWVMMASLKCFHKHIFGYPVITIFFEAL</sequence>
<proteinExistence type="predicted"/>
<dbReference type="EMBL" id="GBXM01076273">
    <property type="protein sequence ID" value="JAH32304.1"/>
    <property type="molecule type" value="Transcribed_RNA"/>
</dbReference>
<dbReference type="AlphaFoldDB" id="A0A0E9RT32"/>
<evidence type="ECO:0000313" key="1">
    <source>
        <dbReference type="EMBL" id="JAH32304.1"/>
    </source>
</evidence>
<organism evidence="1">
    <name type="scientific">Anguilla anguilla</name>
    <name type="common">European freshwater eel</name>
    <name type="synonym">Muraena anguilla</name>
    <dbReference type="NCBI Taxonomy" id="7936"/>
    <lineage>
        <taxon>Eukaryota</taxon>
        <taxon>Metazoa</taxon>
        <taxon>Chordata</taxon>
        <taxon>Craniata</taxon>
        <taxon>Vertebrata</taxon>
        <taxon>Euteleostomi</taxon>
        <taxon>Actinopterygii</taxon>
        <taxon>Neopterygii</taxon>
        <taxon>Teleostei</taxon>
        <taxon>Anguilliformes</taxon>
        <taxon>Anguillidae</taxon>
        <taxon>Anguilla</taxon>
    </lineage>
</organism>
<accession>A0A0E9RT32</accession>